<evidence type="ECO:0000313" key="3">
    <source>
        <dbReference type="Proteomes" id="UP000037660"/>
    </source>
</evidence>
<keyword evidence="3" id="KW-1185">Reference proteome</keyword>
<reference evidence="2 3" key="2">
    <citation type="journal article" date="2016" name="Science">
        <title>A bacterium that degrades and assimilates poly(ethylene terephthalate).</title>
        <authorList>
            <person name="Yoshida S."/>
            <person name="Hiraga K."/>
            <person name="Takehana T."/>
            <person name="Taniguchi I."/>
            <person name="Yamaji H."/>
            <person name="Maeda Y."/>
            <person name="Toyohara K."/>
            <person name="Miyamoto K."/>
            <person name="Kimura Y."/>
            <person name="Oda K."/>
        </authorList>
    </citation>
    <scope>NUCLEOTIDE SEQUENCE [LARGE SCALE GENOMIC DNA]</scope>
    <source>
        <strain evidence="3">NBRC 110686 / TISTR 2288 / 201-F6</strain>
    </source>
</reference>
<organism evidence="2 3">
    <name type="scientific">Piscinibacter sakaiensis</name>
    <name type="common">Ideonella sakaiensis</name>
    <dbReference type="NCBI Taxonomy" id="1547922"/>
    <lineage>
        <taxon>Bacteria</taxon>
        <taxon>Pseudomonadati</taxon>
        <taxon>Pseudomonadota</taxon>
        <taxon>Betaproteobacteria</taxon>
        <taxon>Burkholderiales</taxon>
        <taxon>Sphaerotilaceae</taxon>
        <taxon>Piscinibacter</taxon>
    </lineage>
</organism>
<dbReference type="RefSeq" id="WP_054021287.1">
    <property type="nucleotide sequence ID" value="NZ_BBYR01000045.1"/>
</dbReference>
<comment type="caution">
    <text evidence="2">The sequence shown here is derived from an EMBL/GenBank/DDBJ whole genome shotgun (WGS) entry which is preliminary data.</text>
</comment>
<dbReference type="STRING" id="1547922.ISF6_3208"/>
<dbReference type="AlphaFoldDB" id="A0A0K8P3Y0"/>
<feature type="region of interest" description="Disordered" evidence="1">
    <location>
        <begin position="1"/>
        <end position="30"/>
    </location>
</feature>
<evidence type="ECO:0000256" key="1">
    <source>
        <dbReference type="SAM" id="MobiDB-lite"/>
    </source>
</evidence>
<dbReference type="Proteomes" id="UP000037660">
    <property type="component" value="Unassembled WGS sequence"/>
</dbReference>
<accession>A0A0K8P3Y0</accession>
<feature type="compositionally biased region" description="Low complexity" evidence="1">
    <location>
        <begin position="1"/>
        <end position="21"/>
    </location>
</feature>
<evidence type="ECO:0000313" key="2">
    <source>
        <dbReference type="EMBL" id="GAP37353.1"/>
    </source>
</evidence>
<proteinExistence type="predicted"/>
<gene>
    <name evidence="2" type="ORF">ISF6_3208</name>
</gene>
<name>A0A0K8P3Y0_PISS1</name>
<protein>
    <submittedName>
        <fullName evidence="2">Uncharacterized protein</fullName>
    </submittedName>
</protein>
<dbReference type="EMBL" id="BBYR01000045">
    <property type="protein sequence ID" value="GAP37353.1"/>
    <property type="molecule type" value="Genomic_DNA"/>
</dbReference>
<reference evidence="3" key="1">
    <citation type="submission" date="2015-07" db="EMBL/GenBank/DDBJ databases">
        <title>Discovery of a poly(ethylene terephthalate assimilation.</title>
        <authorList>
            <person name="Yoshida S."/>
            <person name="Hiraga K."/>
            <person name="Takehana T."/>
            <person name="Taniguchi I."/>
            <person name="Yamaji H."/>
            <person name="Maeda Y."/>
            <person name="Toyohara K."/>
            <person name="Miyamoto K."/>
            <person name="Kimura Y."/>
            <person name="Oda K."/>
        </authorList>
    </citation>
    <scope>NUCLEOTIDE SEQUENCE [LARGE SCALE GENOMIC DNA]</scope>
    <source>
        <strain evidence="3">NBRC 110686 / TISTR 2288 / 201-F6</strain>
    </source>
</reference>
<sequence length="108" mass="11767">MQTPHAADAAAAQRRYDAALPPDDDGPDLTTALSLGGVEVDVTYRLDADGAVIVTGATLWNASRTDYGHADEDCFSRQQLDAWREQIEAELQADREEAEAMRREACDA</sequence>